<protein>
    <submittedName>
        <fullName evidence="3">Uncharacterized protein</fullName>
    </submittedName>
</protein>
<dbReference type="OrthoDB" id="312927at2759"/>
<dbReference type="PROSITE" id="PS51468">
    <property type="entry name" value="VIT"/>
    <property type="match status" value="1"/>
</dbReference>
<dbReference type="PROSITE" id="PS50234">
    <property type="entry name" value="VWFA"/>
    <property type="match status" value="1"/>
</dbReference>
<dbReference type="EMBL" id="CAJJDO010000046">
    <property type="protein sequence ID" value="CAD8167191.1"/>
    <property type="molecule type" value="Genomic_DNA"/>
</dbReference>
<dbReference type="InterPro" id="IPR002035">
    <property type="entry name" value="VWF_A"/>
</dbReference>
<dbReference type="InterPro" id="IPR013694">
    <property type="entry name" value="VIT"/>
</dbReference>
<keyword evidence="4" id="KW-1185">Reference proteome</keyword>
<reference evidence="3" key="1">
    <citation type="submission" date="2021-01" db="EMBL/GenBank/DDBJ databases">
        <authorList>
            <consortium name="Genoscope - CEA"/>
            <person name="William W."/>
        </authorList>
    </citation>
    <scope>NUCLEOTIDE SEQUENCE</scope>
</reference>
<gene>
    <name evidence="3" type="ORF">PPENT_87.1.T0460275</name>
</gene>
<sequence length="867" mass="100912">MFNPQIDNNKNWKEYNNLKQQTYPILICYDSKTKLPIELKQVQYTVQVQPGLAVVQICQIYSTEQNKDQCELEYLFTIDQNSAVSKMIVELGDQKVYGVIKELEEAKKVYQKGIEDGKTMVISYEDQEISNIKKVKIGCLSPGKSLKIQFEYIQPLKVFLNQFWKLELSPIIDTSYLTVNELKNTHKDYAQQYSFVKQCVNIQAIQLNYKQNITVLINLGKPITYAKSPTHSILLNSDINMREKQIDLQNQQNQLSVTLDSNDPQNMTPNRKFELLFSCDDINKPYATLSHTNNDALQHIRYCATLTLIPKFNEFPIDDAYQSYLNGLNMPLQAKIQKSCYLFFIDRSGSMEGIRIQKAKQSLMLFLRSLPEDCFFNIISFGSSVKKMFNILQKYNQQTLNQAIKQVQEMSADFGGTNILQALVQGIYDENYSKNKYNPETLNVFLLTDGEDQPEKIIELVSKNQRPETRIYTLGIGNCCSEYLVQILAEVGNGKCQLVGDSEDINSKVIDLLEDSLTYYLKGFSLIHNIGKVSQIIPDPKSITQLKKNQELTLQILFSKQHKEENLEFKIDCFDPQMNKQISYEVKINLKSSKENEYFHKIAAHKLIKYYEKSIFQKAKQTDTVMINQKTLKDQDIIELSLYNQILCSKTAFICEVCQNEKDCLKLIKQKLIMSKRQEEIVNIPVSSSLYSRFYQFITSSINRSQPQQPEMCMAPIFKDFNDNFGIVEQKCQIDQQEFSKQANRFLPKQSIQCVLKPKILNEDYQILSYFELVDCMQANGCFLLEIDMEQKLKLYKIDNKYHLQDPCWQTVISLFYLELFFQDSKSSWQLIYNKAINYLQKKGVNYYQIKKECISDYGKLFQNEEI</sequence>
<evidence type="ECO:0000313" key="4">
    <source>
        <dbReference type="Proteomes" id="UP000689195"/>
    </source>
</evidence>
<dbReference type="Pfam" id="PF08487">
    <property type="entry name" value="VIT"/>
    <property type="match status" value="1"/>
</dbReference>
<dbReference type="Proteomes" id="UP000689195">
    <property type="component" value="Unassembled WGS sequence"/>
</dbReference>
<feature type="domain" description="VIT" evidence="2">
    <location>
        <begin position="23"/>
        <end position="154"/>
    </location>
</feature>
<dbReference type="AlphaFoldDB" id="A0A8S1URC2"/>
<dbReference type="PANTHER" id="PTHR45737:SF6">
    <property type="entry name" value="VON WILLEBRAND FACTOR A DOMAIN-CONTAINING PROTEIN 5A"/>
    <property type="match status" value="1"/>
</dbReference>
<name>A0A8S1URC2_9CILI</name>
<dbReference type="PANTHER" id="PTHR45737">
    <property type="entry name" value="VON WILLEBRAND FACTOR A DOMAIN-CONTAINING PROTEIN 5A"/>
    <property type="match status" value="1"/>
</dbReference>
<dbReference type="Pfam" id="PF13768">
    <property type="entry name" value="VWA_3"/>
    <property type="match status" value="1"/>
</dbReference>
<evidence type="ECO:0000259" key="2">
    <source>
        <dbReference type="PROSITE" id="PS51468"/>
    </source>
</evidence>
<accession>A0A8S1URC2</accession>
<evidence type="ECO:0000313" key="3">
    <source>
        <dbReference type="EMBL" id="CAD8167191.1"/>
    </source>
</evidence>
<evidence type="ECO:0000259" key="1">
    <source>
        <dbReference type="PROSITE" id="PS50234"/>
    </source>
</evidence>
<dbReference type="SMART" id="SM00327">
    <property type="entry name" value="VWA"/>
    <property type="match status" value="1"/>
</dbReference>
<organism evidence="3 4">
    <name type="scientific">Paramecium pentaurelia</name>
    <dbReference type="NCBI Taxonomy" id="43138"/>
    <lineage>
        <taxon>Eukaryota</taxon>
        <taxon>Sar</taxon>
        <taxon>Alveolata</taxon>
        <taxon>Ciliophora</taxon>
        <taxon>Intramacronucleata</taxon>
        <taxon>Oligohymenophorea</taxon>
        <taxon>Peniculida</taxon>
        <taxon>Parameciidae</taxon>
        <taxon>Paramecium</taxon>
    </lineage>
</organism>
<proteinExistence type="predicted"/>
<comment type="caution">
    <text evidence="3">The sequence shown here is derived from an EMBL/GenBank/DDBJ whole genome shotgun (WGS) entry which is preliminary data.</text>
</comment>
<feature type="domain" description="VWFA" evidence="1">
    <location>
        <begin position="340"/>
        <end position="517"/>
    </location>
</feature>